<comment type="caution">
    <text evidence="2">The sequence shown here is derived from an EMBL/GenBank/DDBJ whole genome shotgun (WGS) entry which is preliminary data.</text>
</comment>
<feature type="non-terminal residue" evidence="2">
    <location>
        <position position="1"/>
    </location>
</feature>
<dbReference type="InterPro" id="IPR027417">
    <property type="entry name" value="P-loop_NTPase"/>
</dbReference>
<evidence type="ECO:0000259" key="1">
    <source>
        <dbReference type="Pfam" id="PF05272"/>
    </source>
</evidence>
<feature type="domain" description="Virulence-associated protein E-like" evidence="1">
    <location>
        <begin position="149"/>
        <end position="366"/>
    </location>
</feature>
<evidence type="ECO:0000313" key="3">
    <source>
        <dbReference type="Proteomes" id="UP001524502"/>
    </source>
</evidence>
<dbReference type="Pfam" id="PF05272">
    <property type="entry name" value="VapE-like_dom"/>
    <property type="match status" value="1"/>
</dbReference>
<sequence length="483" mass="55645">RLPSYTAMKEFAQADPQVMALMKQEKYEAALQDFGGQDPEEDHSWIQRLKLNSTGNGYERSTNNMIEILKNDPLLKGKFSYDEFANRSLILGALPWDERTERRLHTDDDDAGLRWYMETVYGITGKEKIYDALALVAKEQQINDVKDYLESLAWDGVKRVDTLLSDYLGAEDTLYCRAVSRKSLVAAVARVMEPGVKYDYMPILAGSQGIGKSTFYRILGKAWYSDSLTSFDGKEAAEMIQGTWINELGELNGLTKSETNAVKQFLSKTDDIYREAYGRKTSRFARRCVFFGTTNDEEFLKDQTGNRRFWPVDVGQEEPKKNVFTQLAEEVDQIWAECVLYWKLGESLYLSKEIEKHAENAQESHREASAKEGIILDFLEKSLPEGWERRELTQRRMYWSGEFGRSPGSVPRDRVCAAEIWYECLNSELKYMNKSDAREINAILANLPGWERIKSPARFGPYGMQRGYKRRLQSRVLDCKQNI</sequence>
<organism evidence="2 3">
    <name type="scientific">Anaerovorax odorimutans</name>
    <dbReference type="NCBI Taxonomy" id="109327"/>
    <lineage>
        <taxon>Bacteria</taxon>
        <taxon>Bacillati</taxon>
        <taxon>Bacillota</taxon>
        <taxon>Clostridia</taxon>
        <taxon>Peptostreptococcales</taxon>
        <taxon>Anaerovoracaceae</taxon>
        <taxon>Anaerovorax</taxon>
    </lineage>
</organism>
<dbReference type="InterPro" id="IPR007936">
    <property type="entry name" value="VapE-like_dom"/>
</dbReference>
<dbReference type="PANTHER" id="PTHR34985:SF1">
    <property type="entry name" value="SLR0554 PROTEIN"/>
    <property type="match status" value="1"/>
</dbReference>
<evidence type="ECO:0000313" key="2">
    <source>
        <dbReference type="EMBL" id="MCQ4638616.1"/>
    </source>
</evidence>
<dbReference type="PANTHER" id="PTHR34985">
    <property type="entry name" value="SLR0554 PROTEIN"/>
    <property type="match status" value="1"/>
</dbReference>
<keyword evidence="3" id="KW-1185">Reference proteome</keyword>
<reference evidence="2 3" key="1">
    <citation type="submission" date="2022-06" db="EMBL/GenBank/DDBJ databases">
        <title>Isolation of gut microbiota from human fecal samples.</title>
        <authorList>
            <person name="Pamer E.G."/>
            <person name="Barat B."/>
            <person name="Waligurski E."/>
            <person name="Medina S."/>
            <person name="Paddock L."/>
            <person name="Mostad J."/>
        </authorList>
    </citation>
    <scope>NUCLEOTIDE SEQUENCE [LARGE SCALE GENOMIC DNA]</scope>
    <source>
        <strain evidence="2 3">SL.3.17</strain>
    </source>
</reference>
<dbReference type="EMBL" id="JANFXK010000054">
    <property type="protein sequence ID" value="MCQ4638616.1"/>
    <property type="molecule type" value="Genomic_DNA"/>
</dbReference>
<gene>
    <name evidence="2" type="ORF">NE619_17950</name>
</gene>
<proteinExistence type="predicted"/>
<protein>
    <submittedName>
        <fullName evidence="2">Virulence-associated E family protein</fullName>
    </submittedName>
</protein>
<dbReference type="Proteomes" id="UP001524502">
    <property type="component" value="Unassembled WGS sequence"/>
</dbReference>
<dbReference type="RefSeq" id="WP_256133822.1">
    <property type="nucleotide sequence ID" value="NZ_JANFXK010000054.1"/>
</dbReference>
<dbReference type="SUPFAM" id="SSF52540">
    <property type="entry name" value="P-loop containing nucleoside triphosphate hydrolases"/>
    <property type="match status" value="1"/>
</dbReference>
<name>A0ABT1RTS8_9FIRM</name>
<accession>A0ABT1RTS8</accession>